<evidence type="ECO:0000256" key="1">
    <source>
        <dbReference type="SAM" id="MobiDB-lite"/>
    </source>
</evidence>
<evidence type="ECO:0000313" key="3">
    <source>
        <dbReference type="Proteomes" id="UP000054560"/>
    </source>
</evidence>
<feature type="compositionally biased region" description="Basic and acidic residues" evidence="1">
    <location>
        <begin position="19"/>
        <end position="30"/>
    </location>
</feature>
<feature type="region of interest" description="Disordered" evidence="1">
    <location>
        <begin position="1"/>
        <end position="32"/>
    </location>
</feature>
<organism evidence="2 3">
    <name type="scientific">Sphaeroforma arctica JP610</name>
    <dbReference type="NCBI Taxonomy" id="667725"/>
    <lineage>
        <taxon>Eukaryota</taxon>
        <taxon>Ichthyosporea</taxon>
        <taxon>Ichthyophonida</taxon>
        <taxon>Sphaeroforma</taxon>
    </lineage>
</organism>
<name>A0A0L0F593_9EUKA</name>
<dbReference type="GeneID" id="25916210"/>
<sequence length="53" mass="5523">MASGKKNKHTNSTTSQHGAKTDTTDAHESARSPVSLTTVALGVLLVSACINVW</sequence>
<dbReference type="EMBL" id="KQ248181">
    <property type="protein sequence ID" value="KNC71756.1"/>
    <property type="molecule type" value="Genomic_DNA"/>
</dbReference>
<gene>
    <name evidence="2" type="ORF">SARC_15706</name>
</gene>
<feature type="non-terminal residue" evidence="2">
    <location>
        <position position="53"/>
    </location>
</feature>
<proteinExistence type="predicted"/>
<dbReference type="Proteomes" id="UP000054560">
    <property type="component" value="Unassembled WGS sequence"/>
</dbReference>
<evidence type="ECO:0000313" key="2">
    <source>
        <dbReference type="EMBL" id="KNC71756.1"/>
    </source>
</evidence>
<dbReference type="RefSeq" id="XP_014145658.1">
    <property type="nucleotide sequence ID" value="XM_014290183.1"/>
</dbReference>
<protein>
    <submittedName>
        <fullName evidence="2">Uncharacterized protein</fullName>
    </submittedName>
</protein>
<reference evidence="2 3" key="1">
    <citation type="submission" date="2011-02" db="EMBL/GenBank/DDBJ databases">
        <title>The Genome Sequence of Sphaeroforma arctica JP610.</title>
        <authorList>
            <consortium name="The Broad Institute Genome Sequencing Platform"/>
            <person name="Russ C."/>
            <person name="Cuomo C."/>
            <person name="Young S.K."/>
            <person name="Zeng Q."/>
            <person name="Gargeya S."/>
            <person name="Alvarado L."/>
            <person name="Berlin A."/>
            <person name="Chapman S.B."/>
            <person name="Chen Z."/>
            <person name="Freedman E."/>
            <person name="Gellesch M."/>
            <person name="Goldberg J."/>
            <person name="Griggs A."/>
            <person name="Gujja S."/>
            <person name="Heilman E."/>
            <person name="Heiman D."/>
            <person name="Howarth C."/>
            <person name="Mehta T."/>
            <person name="Neiman D."/>
            <person name="Pearson M."/>
            <person name="Roberts A."/>
            <person name="Saif S."/>
            <person name="Shea T."/>
            <person name="Shenoy N."/>
            <person name="Sisk P."/>
            <person name="Stolte C."/>
            <person name="Sykes S."/>
            <person name="White J."/>
            <person name="Yandava C."/>
            <person name="Burger G."/>
            <person name="Gray M.W."/>
            <person name="Holland P.W.H."/>
            <person name="King N."/>
            <person name="Lang F.B.F."/>
            <person name="Roger A.J."/>
            <person name="Ruiz-Trillo I."/>
            <person name="Haas B."/>
            <person name="Nusbaum C."/>
            <person name="Birren B."/>
        </authorList>
    </citation>
    <scope>NUCLEOTIDE SEQUENCE [LARGE SCALE GENOMIC DNA]</scope>
    <source>
        <strain evidence="2 3">JP610</strain>
    </source>
</reference>
<accession>A0A0L0F593</accession>
<keyword evidence="3" id="KW-1185">Reference proteome</keyword>
<dbReference type="AlphaFoldDB" id="A0A0L0F593"/>